<comment type="caution">
    <text evidence="1">The sequence shown here is derived from an EMBL/GenBank/DDBJ whole genome shotgun (WGS) entry which is preliminary data.</text>
</comment>
<evidence type="ECO:0000313" key="2">
    <source>
        <dbReference type="Proteomes" id="UP000004382"/>
    </source>
</evidence>
<protein>
    <submittedName>
        <fullName evidence="1">Uncharacterized protein</fullName>
    </submittedName>
</protein>
<organism evidence="1 2">
    <name type="scientific">Methylorubrum extorquens DSM 13060</name>
    <dbReference type="NCBI Taxonomy" id="882800"/>
    <lineage>
        <taxon>Bacteria</taxon>
        <taxon>Pseudomonadati</taxon>
        <taxon>Pseudomonadota</taxon>
        <taxon>Alphaproteobacteria</taxon>
        <taxon>Hyphomicrobiales</taxon>
        <taxon>Methylobacteriaceae</taxon>
        <taxon>Methylorubrum</taxon>
    </lineage>
</organism>
<evidence type="ECO:0000313" key="1">
    <source>
        <dbReference type="EMBL" id="EHP78311.1"/>
    </source>
</evidence>
<dbReference type="EMBL" id="AGJK01000440">
    <property type="protein sequence ID" value="EHP78311.1"/>
    <property type="molecule type" value="Genomic_DNA"/>
</dbReference>
<name>H1KUZ8_METEX</name>
<dbReference type="Proteomes" id="UP000004382">
    <property type="component" value="Unassembled WGS sequence"/>
</dbReference>
<feature type="non-terminal residue" evidence="1">
    <location>
        <position position="85"/>
    </location>
</feature>
<gene>
    <name evidence="1" type="ORF">MetexDRAFT_6461</name>
</gene>
<accession>H1KUZ8</accession>
<dbReference type="RefSeq" id="WP_003607152.1">
    <property type="nucleotide sequence ID" value="NZ_AGJK01000440.1"/>
</dbReference>
<sequence>MSNVTVIAHITEGEISPTYHVIGAGVRLFVVVSAGVEYSLIVGIENSLVGALARRVATPRALSGFSILSHHACRYRSAGSDEDGS</sequence>
<dbReference type="AlphaFoldDB" id="H1KUZ8"/>
<reference evidence="1 2" key="1">
    <citation type="submission" date="2011-09" db="EMBL/GenBank/DDBJ databases">
        <title>The draft genome of Methylobacterium extorquens DSM 13060.</title>
        <authorList>
            <consortium name="US DOE Joint Genome Institute (JGI-PGF)"/>
            <person name="Lucas S."/>
            <person name="Han J."/>
            <person name="Lapidus A."/>
            <person name="Cheng J.-F."/>
            <person name="Goodwin L."/>
            <person name="Pitluck S."/>
            <person name="Peters L."/>
            <person name="Land M.L."/>
            <person name="Hauser L."/>
            <person name="Koskimaki J."/>
            <person name="Halonen O."/>
            <person name="Pirttila A."/>
            <person name="Frank C."/>
            <person name="Woyke T.J."/>
        </authorList>
    </citation>
    <scope>NUCLEOTIDE SEQUENCE [LARGE SCALE GENOMIC DNA]</scope>
    <source>
        <strain evidence="1 2">DSM 13060</strain>
    </source>
</reference>
<proteinExistence type="predicted"/>